<dbReference type="FunFam" id="2.60.120.200:FF:000114">
    <property type="entry name" value="Probable endo-1,3(4)-beta-glucanase NFIA_089530"/>
    <property type="match status" value="1"/>
</dbReference>
<dbReference type="GeneID" id="9223155"/>
<keyword evidence="10" id="KW-1185">Reference proteome</keyword>
<evidence type="ECO:0000313" key="9">
    <source>
        <dbReference type="EMBL" id="EEQ29013.1"/>
    </source>
</evidence>
<evidence type="ECO:0000256" key="4">
    <source>
        <dbReference type="ARBA" id="ARBA00022801"/>
    </source>
</evidence>
<feature type="compositionally biased region" description="Basic residues" evidence="6">
    <location>
        <begin position="333"/>
        <end position="346"/>
    </location>
</feature>
<dbReference type="EMBL" id="DS995702">
    <property type="protein sequence ID" value="EEQ29013.1"/>
    <property type="molecule type" value="Genomic_DNA"/>
</dbReference>
<dbReference type="PANTHER" id="PTHR10963:SF24">
    <property type="entry name" value="GLYCOSIDASE C21B10.07-RELATED"/>
    <property type="match status" value="1"/>
</dbReference>
<reference evidence="10" key="1">
    <citation type="journal article" date="2012" name="MBio">
        <title>Comparative genome analysis of Trichophyton rubrum and related dermatophytes reveals candidate genes involved in infection.</title>
        <authorList>
            <person name="Martinez D.A."/>
            <person name="Oliver B.G."/>
            <person name="Graeser Y."/>
            <person name="Goldberg J.M."/>
            <person name="Li W."/>
            <person name="Martinez-Rossi N.M."/>
            <person name="Monod M."/>
            <person name="Shelest E."/>
            <person name="Barton R.C."/>
            <person name="Birch E."/>
            <person name="Brakhage A.A."/>
            <person name="Chen Z."/>
            <person name="Gurr S.J."/>
            <person name="Heiman D."/>
            <person name="Heitman J."/>
            <person name="Kosti I."/>
            <person name="Rossi A."/>
            <person name="Saif S."/>
            <person name="Samalova M."/>
            <person name="Saunders C.W."/>
            <person name="Shea T."/>
            <person name="Summerbell R.C."/>
            <person name="Xu J."/>
            <person name="Young S."/>
            <person name="Zeng Q."/>
            <person name="Birren B.W."/>
            <person name="Cuomo C.A."/>
            <person name="White T.C."/>
        </authorList>
    </citation>
    <scope>NUCLEOTIDE SEQUENCE [LARGE SCALE GENOMIC DNA]</scope>
    <source>
        <strain evidence="10">ATCC MYA-4605 / CBS 113480</strain>
    </source>
</reference>
<dbReference type="OrthoDB" id="192832at2759"/>
<evidence type="ECO:0000313" key="10">
    <source>
        <dbReference type="Proteomes" id="UP000002035"/>
    </source>
</evidence>
<dbReference type="InterPro" id="IPR013320">
    <property type="entry name" value="ConA-like_dom_sf"/>
</dbReference>
<feature type="chain" id="PRO_5002951414" description="endo-1,3(4)-beta-glucanase" evidence="7">
    <location>
        <begin position="20"/>
        <end position="354"/>
    </location>
</feature>
<dbReference type="GO" id="GO:0052861">
    <property type="term" value="F:endo-1,3(4)-beta-glucanase activity"/>
    <property type="evidence" value="ECO:0007669"/>
    <property type="project" value="UniProtKB-EC"/>
</dbReference>
<dbReference type="VEuPathDB" id="FungiDB:MCYG_01832"/>
<keyword evidence="4" id="KW-0378">Hydrolase</keyword>
<dbReference type="InterPro" id="IPR000757">
    <property type="entry name" value="Beta-glucanase-like"/>
</dbReference>
<protein>
    <recommendedName>
        <fullName evidence="3">endo-1,3(4)-beta-glucanase</fullName>
        <ecNumber evidence="3">3.2.1.6</ecNumber>
    </recommendedName>
</protein>
<dbReference type="RefSeq" id="XP_002848898.1">
    <property type="nucleotide sequence ID" value="XM_002848852.1"/>
</dbReference>
<evidence type="ECO:0000256" key="5">
    <source>
        <dbReference type="ARBA" id="ARBA00023295"/>
    </source>
</evidence>
<dbReference type="STRING" id="554155.C5FI33"/>
<accession>C5FI33</accession>
<sequence length="354" mass="39230">MAVIARALLACSLFGSTFASYSLVDNFEGSTFFSNFDFFTGGDPTHGFVKYVGEEEARSAGLIEIESRYDGSQVVRMGADHKHVTPDGRPSVRVSSKKSYNQGLWIIDFEHVPGAACGIWPAYWLLGPNWPTNGEVDIYEGINLDISNTMTLHTGHNCTLSNESKYTGRLTTPYCDQNAPPPLGGNGCTIKADDPTSYNGGLNIAGGGVYATEWTTEDIKIWFFPRIAGIPSDIRQGSPDPANWGTPAALFAGNCSFTESFKDMQIIFDITFCGDWAGKPEIWEESPCSEVTSECKTFVENFPHAFKEAYWAIRYLNVYQKPADAPLGSKLHGQWKHRRSPHHHQHQHIDNQGR</sequence>
<feature type="region of interest" description="Disordered" evidence="6">
    <location>
        <begin position="330"/>
        <end position="354"/>
    </location>
</feature>
<keyword evidence="7" id="KW-0732">Signal</keyword>
<dbReference type="SUPFAM" id="SSF49899">
    <property type="entry name" value="Concanavalin A-like lectins/glucanases"/>
    <property type="match status" value="1"/>
</dbReference>
<dbReference type="PANTHER" id="PTHR10963">
    <property type="entry name" value="GLYCOSYL HYDROLASE-RELATED"/>
    <property type="match status" value="1"/>
</dbReference>
<dbReference type="GO" id="GO:0009251">
    <property type="term" value="P:glucan catabolic process"/>
    <property type="evidence" value="ECO:0007669"/>
    <property type="project" value="TreeGrafter"/>
</dbReference>
<dbReference type="AlphaFoldDB" id="C5FI33"/>
<evidence type="ECO:0000259" key="8">
    <source>
        <dbReference type="PROSITE" id="PS51762"/>
    </source>
</evidence>
<dbReference type="Proteomes" id="UP000002035">
    <property type="component" value="Unassembled WGS sequence"/>
</dbReference>
<dbReference type="PROSITE" id="PS51762">
    <property type="entry name" value="GH16_2"/>
    <property type="match status" value="1"/>
</dbReference>
<evidence type="ECO:0000256" key="1">
    <source>
        <dbReference type="ARBA" id="ARBA00000124"/>
    </source>
</evidence>
<dbReference type="CDD" id="cd02181">
    <property type="entry name" value="GH16_fungal_Lam16A_glucanase"/>
    <property type="match status" value="1"/>
</dbReference>
<dbReference type="Gene3D" id="2.60.120.200">
    <property type="match status" value="1"/>
</dbReference>
<organism evidence="9 10">
    <name type="scientific">Arthroderma otae (strain ATCC MYA-4605 / CBS 113480)</name>
    <name type="common">Microsporum canis</name>
    <dbReference type="NCBI Taxonomy" id="554155"/>
    <lineage>
        <taxon>Eukaryota</taxon>
        <taxon>Fungi</taxon>
        <taxon>Dikarya</taxon>
        <taxon>Ascomycota</taxon>
        <taxon>Pezizomycotina</taxon>
        <taxon>Eurotiomycetes</taxon>
        <taxon>Eurotiomycetidae</taxon>
        <taxon>Onygenales</taxon>
        <taxon>Arthrodermataceae</taxon>
        <taxon>Microsporum</taxon>
    </lineage>
</organism>
<evidence type="ECO:0000256" key="2">
    <source>
        <dbReference type="ARBA" id="ARBA00006865"/>
    </source>
</evidence>
<dbReference type="EC" id="3.2.1.6" evidence="3"/>
<dbReference type="Pfam" id="PF26113">
    <property type="entry name" value="GH16_XgeA"/>
    <property type="match status" value="1"/>
</dbReference>
<comment type="catalytic activity">
    <reaction evidence="1">
        <text>Endohydrolysis of (1-&gt;3)- or (1-&gt;4)-linkages in beta-D-glucans when the glucose residue whose reducing group is involved in the linkage to be hydrolyzed is itself substituted at C-3.</text>
        <dbReference type="EC" id="3.2.1.6"/>
    </reaction>
</comment>
<evidence type="ECO:0000256" key="6">
    <source>
        <dbReference type="SAM" id="MobiDB-lite"/>
    </source>
</evidence>
<feature type="signal peptide" evidence="7">
    <location>
        <begin position="1"/>
        <end position="19"/>
    </location>
</feature>
<dbReference type="InterPro" id="IPR050546">
    <property type="entry name" value="Glycosyl_Hydrlase_16"/>
</dbReference>
<evidence type="ECO:0000256" key="3">
    <source>
        <dbReference type="ARBA" id="ARBA00012599"/>
    </source>
</evidence>
<feature type="domain" description="GH16" evidence="8">
    <location>
        <begin position="19"/>
        <end position="285"/>
    </location>
</feature>
<dbReference type="eggNOG" id="ENOG502QUM3">
    <property type="taxonomic scope" value="Eukaryota"/>
</dbReference>
<gene>
    <name evidence="9" type="ORF">MCYG_01832</name>
</gene>
<dbReference type="HOGENOM" id="CLU_016972_1_1_1"/>
<name>C5FI33_ARTOC</name>
<proteinExistence type="inferred from homology"/>
<dbReference type="OMA" id="NTMTLHT"/>
<keyword evidence="5" id="KW-0326">Glycosidase</keyword>
<comment type="similarity">
    <text evidence="2">Belongs to the glycosyl hydrolase 16 family.</text>
</comment>
<evidence type="ECO:0000256" key="7">
    <source>
        <dbReference type="SAM" id="SignalP"/>
    </source>
</evidence>